<dbReference type="Gene3D" id="3.40.50.300">
    <property type="entry name" value="P-loop containing nucleotide triphosphate hydrolases"/>
    <property type="match status" value="1"/>
</dbReference>
<dbReference type="InterPro" id="IPR017871">
    <property type="entry name" value="ABC_transporter-like_CS"/>
</dbReference>
<dbReference type="GO" id="GO:0015418">
    <property type="term" value="F:ABC-type quaternary ammonium compound transporting activity"/>
    <property type="evidence" value="ECO:0007669"/>
    <property type="project" value="UniProtKB-EC"/>
</dbReference>
<feature type="domain" description="ABC transporter" evidence="8">
    <location>
        <begin position="17"/>
        <end position="253"/>
    </location>
</feature>
<evidence type="ECO:0000256" key="6">
    <source>
        <dbReference type="ARBA" id="ARBA00066388"/>
    </source>
</evidence>
<dbReference type="EMBL" id="RHHU01000017">
    <property type="protein sequence ID" value="RNB80543.1"/>
    <property type="molecule type" value="Genomic_DNA"/>
</dbReference>
<reference evidence="9 10" key="1">
    <citation type="submission" date="2018-10" db="EMBL/GenBank/DDBJ databases">
        <title>Phylogenomics of Brevibacillus.</title>
        <authorList>
            <person name="Dunlap C."/>
        </authorList>
    </citation>
    <scope>NUCLEOTIDE SEQUENCE [LARGE SCALE GENOMIC DNA]</scope>
    <source>
        <strain evidence="9 10">JCM 15774</strain>
    </source>
</reference>
<dbReference type="FunFam" id="3.40.50.300:FF:000425">
    <property type="entry name" value="Probable ABC transporter, ATP-binding subunit"/>
    <property type="match status" value="1"/>
</dbReference>
<evidence type="ECO:0000256" key="2">
    <source>
        <dbReference type="ARBA" id="ARBA00022741"/>
    </source>
</evidence>
<dbReference type="SMART" id="SM00382">
    <property type="entry name" value="AAA"/>
    <property type="match status" value="1"/>
</dbReference>
<dbReference type="InterPro" id="IPR050093">
    <property type="entry name" value="ABC_SmlMolc_Importer"/>
</dbReference>
<keyword evidence="1" id="KW-0813">Transport</keyword>
<organism evidence="9 10">
    <name type="scientific">Brevibacillus nitrificans</name>
    <dbReference type="NCBI Taxonomy" id="651560"/>
    <lineage>
        <taxon>Bacteria</taxon>
        <taxon>Bacillati</taxon>
        <taxon>Bacillota</taxon>
        <taxon>Bacilli</taxon>
        <taxon>Bacillales</taxon>
        <taxon>Paenibacillaceae</taxon>
        <taxon>Brevibacillus</taxon>
    </lineage>
</organism>
<dbReference type="PANTHER" id="PTHR42781">
    <property type="entry name" value="SPERMIDINE/PUTRESCINE IMPORT ATP-BINDING PROTEIN POTA"/>
    <property type="match status" value="1"/>
</dbReference>
<evidence type="ECO:0000313" key="9">
    <source>
        <dbReference type="EMBL" id="RNB80543.1"/>
    </source>
</evidence>
<dbReference type="GO" id="GO:0016887">
    <property type="term" value="F:ATP hydrolysis activity"/>
    <property type="evidence" value="ECO:0007669"/>
    <property type="project" value="InterPro"/>
</dbReference>
<accession>A0A3M8CXX6</accession>
<dbReference type="Pfam" id="PF00005">
    <property type="entry name" value="ABC_tran"/>
    <property type="match status" value="1"/>
</dbReference>
<dbReference type="InterPro" id="IPR027417">
    <property type="entry name" value="P-loop_NTPase"/>
</dbReference>
<dbReference type="EC" id="7.6.2.9" evidence="6"/>
<keyword evidence="2" id="KW-0547">Nucleotide-binding</keyword>
<dbReference type="InterPro" id="IPR003439">
    <property type="entry name" value="ABC_transporter-like_ATP-bd"/>
</dbReference>
<proteinExistence type="predicted"/>
<dbReference type="SUPFAM" id="SSF50331">
    <property type="entry name" value="MOP-like"/>
    <property type="match status" value="1"/>
</dbReference>
<dbReference type="GO" id="GO:0005524">
    <property type="term" value="F:ATP binding"/>
    <property type="evidence" value="ECO:0007669"/>
    <property type="project" value="UniProtKB-KW"/>
</dbReference>
<evidence type="ECO:0000256" key="1">
    <source>
        <dbReference type="ARBA" id="ARBA00022448"/>
    </source>
</evidence>
<sequence length="384" mass="43217">MKKHAWRKSTMTAASLLRFEHVSKSYGDNQIVKDLSIDIKDGEFVAILGPSGCGKTTSLRMIAGLEPCNGGEIMYQGKVLDSPERGVFVPPDKRGMGMVFQSYAIWPHMTVFENVAYPLKLRKTSKDKIKEQVAKILDIVGLGEMAERKATQLSGGQQQRVALARSLVFQPKILLLDEPFSNLDAKLREQMRIEVKLLQQRLGITVIFVTHDQVEALSLADRIIMMHKGNVEQEGTPQEIYERPQTPFVRDFLGKTIMLEAKIEEVLPNGDLEVVKGGATEVRLRTHNHFFRTPRVGERCLIAARSEDVTVLPADSGEAGTTGENELCFYGSIRTLLFIGDQYEALLELNGGERVHLLIPKSYQWYEGQSIILRFTREVSVWPE</sequence>
<keyword evidence="3 9" id="KW-0067">ATP-binding</keyword>
<keyword evidence="10" id="KW-1185">Reference proteome</keyword>
<evidence type="ECO:0000256" key="5">
    <source>
        <dbReference type="ARBA" id="ARBA00063934"/>
    </source>
</evidence>
<evidence type="ECO:0000256" key="4">
    <source>
        <dbReference type="ARBA" id="ARBA00052482"/>
    </source>
</evidence>
<dbReference type="PROSITE" id="PS00211">
    <property type="entry name" value="ABC_TRANSPORTER_1"/>
    <property type="match status" value="1"/>
</dbReference>
<evidence type="ECO:0000313" key="10">
    <source>
        <dbReference type="Proteomes" id="UP000269573"/>
    </source>
</evidence>
<dbReference type="Proteomes" id="UP000269573">
    <property type="component" value="Unassembled WGS sequence"/>
</dbReference>
<comment type="subunit">
    <text evidence="5">The complex is composed of two ATP-binding proteins (OpuCA), two transmembrane proteins (OpuCB and OpuCD) and a solute-binding protein (OpuCC).</text>
</comment>
<comment type="caution">
    <text evidence="9">The sequence shown here is derived from an EMBL/GenBank/DDBJ whole genome shotgun (WGS) entry which is preliminary data.</text>
</comment>
<name>A0A3M8CXX6_9BACL</name>
<protein>
    <recommendedName>
        <fullName evidence="7">Carnitine transport ATP-binding protein OpuCA</fullName>
        <ecNumber evidence="6">7.6.2.9</ecNumber>
    </recommendedName>
</protein>
<dbReference type="InterPro" id="IPR008995">
    <property type="entry name" value="Mo/tungstate-bd_C_term_dom"/>
</dbReference>
<evidence type="ECO:0000256" key="7">
    <source>
        <dbReference type="ARBA" id="ARBA00070305"/>
    </source>
</evidence>
<evidence type="ECO:0000256" key="3">
    <source>
        <dbReference type="ARBA" id="ARBA00022840"/>
    </source>
</evidence>
<dbReference type="PANTHER" id="PTHR42781:SF4">
    <property type="entry name" value="SPERMIDINE_PUTRESCINE IMPORT ATP-BINDING PROTEIN POTA"/>
    <property type="match status" value="1"/>
</dbReference>
<dbReference type="InterPro" id="IPR003593">
    <property type="entry name" value="AAA+_ATPase"/>
</dbReference>
<gene>
    <name evidence="9" type="ORF">EDM59_24765</name>
</gene>
<dbReference type="AlphaFoldDB" id="A0A3M8CXX6"/>
<dbReference type="SUPFAM" id="SSF52540">
    <property type="entry name" value="P-loop containing nucleoside triphosphate hydrolases"/>
    <property type="match status" value="1"/>
</dbReference>
<evidence type="ECO:0000259" key="8">
    <source>
        <dbReference type="PROSITE" id="PS50893"/>
    </source>
</evidence>
<dbReference type="PROSITE" id="PS50893">
    <property type="entry name" value="ABC_TRANSPORTER_2"/>
    <property type="match status" value="1"/>
</dbReference>
<comment type="catalytic activity">
    <reaction evidence="4">
        <text>a quaternary ammonium(out) + ATP + H2O = a quaternary ammonium(in) + ADP + phosphate + H(+)</text>
        <dbReference type="Rhea" id="RHEA:11036"/>
        <dbReference type="ChEBI" id="CHEBI:15377"/>
        <dbReference type="ChEBI" id="CHEBI:15378"/>
        <dbReference type="ChEBI" id="CHEBI:30616"/>
        <dbReference type="ChEBI" id="CHEBI:35267"/>
        <dbReference type="ChEBI" id="CHEBI:43474"/>
        <dbReference type="ChEBI" id="CHEBI:456216"/>
        <dbReference type="EC" id="7.6.2.9"/>
    </reaction>
</comment>